<gene>
    <name evidence="2" type="ORF">PODLI_1B005305</name>
</gene>
<keyword evidence="3" id="KW-1185">Reference proteome</keyword>
<reference evidence="2" key="1">
    <citation type="submission" date="2022-12" db="EMBL/GenBank/DDBJ databases">
        <authorList>
            <person name="Alioto T."/>
            <person name="Alioto T."/>
            <person name="Gomez Garrido J."/>
        </authorList>
    </citation>
    <scope>NUCLEOTIDE SEQUENCE</scope>
</reference>
<sequence length="78" mass="8279">MSRPEHAHCVIATRRQPQHPPPPAAAFPGRNPRSGSCLAPPPFLSPLARGWAEERQILGGRAVRVSVKHPGATGGLFA</sequence>
<feature type="region of interest" description="Disordered" evidence="1">
    <location>
        <begin position="1"/>
        <end position="38"/>
    </location>
</feature>
<protein>
    <submittedName>
        <fullName evidence="2">Uncharacterized protein</fullName>
    </submittedName>
</protein>
<proteinExistence type="predicted"/>
<evidence type="ECO:0000313" key="2">
    <source>
        <dbReference type="EMBL" id="CAI5785320.1"/>
    </source>
</evidence>
<dbReference type="Proteomes" id="UP001178461">
    <property type="component" value="Chromosome 10"/>
</dbReference>
<name>A0AA35PGR1_9SAUR</name>
<evidence type="ECO:0000256" key="1">
    <source>
        <dbReference type="SAM" id="MobiDB-lite"/>
    </source>
</evidence>
<dbReference type="AlphaFoldDB" id="A0AA35PGR1"/>
<organism evidence="2 3">
    <name type="scientific">Podarcis lilfordi</name>
    <name type="common">Lilford's wall lizard</name>
    <dbReference type="NCBI Taxonomy" id="74358"/>
    <lineage>
        <taxon>Eukaryota</taxon>
        <taxon>Metazoa</taxon>
        <taxon>Chordata</taxon>
        <taxon>Craniata</taxon>
        <taxon>Vertebrata</taxon>
        <taxon>Euteleostomi</taxon>
        <taxon>Lepidosauria</taxon>
        <taxon>Squamata</taxon>
        <taxon>Bifurcata</taxon>
        <taxon>Unidentata</taxon>
        <taxon>Episquamata</taxon>
        <taxon>Laterata</taxon>
        <taxon>Lacertibaenia</taxon>
        <taxon>Lacertidae</taxon>
        <taxon>Podarcis</taxon>
    </lineage>
</organism>
<accession>A0AA35PGR1</accession>
<evidence type="ECO:0000313" key="3">
    <source>
        <dbReference type="Proteomes" id="UP001178461"/>
    </source>
</evidence>
<dbReference type="EMBL" id="OX395135">
    <property type="protein sequence ID" value="CAI5785320.1"/>
    <property type="molecule type" value="Genomic_DNA"/>
</dbReference>